<evidence type="ECO:0000256" key="1">
    <source>
        <dbReference type="ARBA" id="ARBA00008226"/>
    </source>
</evidence>
<evidence type="ECO:0000313" key="11">
    <source>
        <dbReference type="EMBL" id="CAK8054029.1"/>
    </source>
</evidence>
<dbReference type="Proteomes" id="UP001314241">
    <property type="component" value="Unassembled WGS sequence"/>
</dbReference>
<protein>
    <recommendedName>
        <fullName evidence="9">Histidine--tRNA ligase</fullName>
        <ecNumber evidence="9">6.1.1.21</ecNumber>
    </recommendedName>
    <alternativeName>
        <fullName evidence="9">Histidyl-tRNA synthetase</fullName>
        <shortName evidence="9">HisRS</shortName>
    </alternativeName>
</protein>
<organism evidence="11 12">
    <name type="scientific">Eupransor demetentiae</name>
    <dbReference type="NCBI Taxonomy" id="3109584"/>
    <lineage>
        <taxon>Bacteria</taxon>
        <taxon>Bacillati</taxon>
        <taxon>Bacillota</taxon>
        <taxon>Bacilli</taxon>
        <taxon>Lactobacillales</taxon>
        <taxon>Lactobacillaceae</taxon>
        <taxon>Eupransor</taxon>
    </lineage>
</organism>
<evidence type="ECO:0000256" key="9">
    <source>
        <dbReference type="HAMAP-Rule" id="MF_00127"/>
    </source>
</evidence>
<dbReference type="InterPro" id="IPR004516">
    <property type="entry name" value="HisRS/HisZ"/>
</dbReference>
<keyword evidence="12" id="KW-1185">Reference proteome</keyword>
<dbReference type="PANTHER" id="PTHR43707">
    <property type="entry name" value="HISTIDYL-TRNA SYNTHETASE"/>
    <property type="match status" value="1"/>
</dbReference>
<dbReference type="InterPro" id="IPR006195">
    <property type="entry name" value="aa-tRNA-synth_II"/>
</dbReference>
<comment type="catalytic activity">
    <reaction evidence="8 9">
        <text>tRNA(His) + L-histidine + ATP = L-histidyl-tRNA(His) + AMP + diphosphate + H(+)</text>
        <dbReference type="Rhea" id="RHEA:17313"/>
        <dbReference type="Rhea" id="RHEA-COMP:9665"/>
        <dbReference type="Rhea" id="RHEA-COMP:9689"/>
        <dbReference type="ChEBI" id="CHEBI:15378"/>
        <dbReference type="ChEBI" id="CHEBI:30616"/>
        <dbReference type="ChEBI" id="CHEBI:33019"/>
        <dbReference type="ChEBI" id="CHEBI:57595"/>
        <dbReference type="ChEBI" id="CHEBI:78442"/>
        <dbReference type="ChEBI" id="CHEBI:78527"/>
        <dbReference type="ChEBI" id="CHEBI:456215"/>
        <dbReference type="EC" id="6.1.1.21"/>
    </reaction>
</comment>
<dbReference type="EC" id="6.1.1.21" evidence="9"/>
<evidence type="ECO:0000256" key="8">
    <source>
        <dbReference type="ARBA" id="ARBA00047639"/>
    </source>
</evidence>
<keyword evidence="6 9" id="KW-0648">Protein biosynthesis</keyword>
<evidence type="ECO:0000256" key="4">
    <source>
        <dbReference type="ARBA" id="ARBA00022741"/>
    </source>
</evidence>
<dbReference type="InterPro" id="IPR004154">
    <property type="entry name" value="Anticodon-bd"/>
</dbReference>
<keyword evidence="3 9" id="KW-0436">Ligase</keyword>
<comment type="caution">
    <text evidence="11">The sequence shown here is derived from an EMBL/GenBank/DDBJ whole genome shotgun (WGS) entry which is preliminary data.</text>
</comment>
<evidence type="ECO:0000256" key="3">
    <source>
        <dbReference type="ARBA" id="ARBA00022598"/>
    </source>
</evidence>
<proteinExistence type="inferred from homology"/>
<dbReference type="Pfam" id="PF13393">
    <property type="entry name" value="tRNA-synt_His"/>
    <property type="match status" value="1"/>
</dbReference>
<dbReference type="InterPro" id="IPR033656">
    <property type="entry name" value="HisRS_anticodon"/>
</dbReference>
<dbReference type="InterPro" id="IPR045864">
    <property type="entry name" value="aa-tRNA-synth_II/BPL/LPL"/>
</dbReference>
<keyword evidence="5 9" id="KW-0067">ATP-binding</keyword>
<dbReference type="PROSITE" id="PS50862">
    <property type="entry name" value="AA_TRNA_LIGASE_II"/>
    <property type="match status" value="1"/>
</dbReference>
<accession>A0ABP0ES67</accession>
<dbReference type="InterPro" id="IPR036621">
    <property type="entry name" value="Anticodon-bd_dom_sf"/>
</dbReference>
<keyword evidence="7 9" id="KW-0030">Aminoacyl-tRNA synthetase</keyword>
<comment type="subunit">
    <text evidence="9">Homodimer.</text>
</comment>
<dbReference type="CDD" id="cd00773">
    <property type="entry name" value="HisRS-like_core"/>
    <property type="match status" value="1"/>
</dbReference>
<keyword evidence="4 9" id="KW-0547">Nucleotide-binding</keyword>
<evidence type="ECO:0000256" key="2">
    <source>
        <dbReference type="ARBA" id="ARBA00022490"/>
    </source>
</evidence>
<name>A0ABP0ES67_9LACO</name>
<dbReference type="CDD" id="cd00859">
    <property type="entry name" value="HisRS_anticodon"/>
    <property type="match status" value="1"/>
</dbReference>
<keyword evidence="2 9" id="KW-0963">Cytoplasm</keyword>
<comment type="similarity">
    <text evidence="1 9">Belongs to the class-II aminoacyl-tRNA synthetase family.</text>
</comment>
<dbReference type="EMBL" id="CAWVOH010000001">
    <property type="protein sequence ID" value="CAK8054029.1"/>
    <property type="molecule type" value="Genomic_DNA"/>
</dbReference>
<dbReference type="SUPFAM" id="SSF52954">
    <property type="entry name" value="Class II aaRS ABD-related"/>
    <property type="match status" value="1"/>
</dbReference>
<evidence type="ECO:0000313" key="12">
    <source>
        <dbReference type="Proteomes" id="UP001314241"/>
    </source>
</evidence>
<dbReference type="InterPro" id="IPR041715">
    <property type="entry name" value="HisRS-like_core"/>
</dbReference>
<evidence type="ECO:0000256" key="5">
    <source>
        <dbReference type="ARBA" id="ARBA00022840"/>
    </source>
</evidence>
<comment type="subcellular location">
    <subcellularLocation>
        <location evidence="9">Cytoplasm</location>
    </subcellularLocation>
</comment>
<dbReference type="NCBIfam" id="TIGR00442">
    <property type="entry name" value="hisS"/>
    <property type="match status" value="1"/>
</dbReference>
<reference evidence="11 12" key="1">
    <citation type="submission" date="2024-01" db="EMBL/GenBank/DDBJ databases">
        <authorList>
            <person name="Botero Cardona J."/>
        </authorList>
    </citation>
    <scope>NUCLEOTIDE SEQUENCE [LARGE SCALE GENOMIC DNA]</scope>
    <source>
        <strain evidence="11 12">LMG 33000</strain>
    </source>
</reference>
<dbReference type="PIRSF" id="PIRSF001549">
    <property type="entry name" value="His-tRNA_synth"/>
    <property type="match status" value="1"/>
</dbReference>
<dbReference type="HAMAP" id="MF_00127">
    <property type="entry name" value="His_tRNA_synth"/>
    <property type="match status" value="1"/>
</dbReference>
<evidence type="ECO:0000256" key="6">
    <source>
        <dbReference type="ARBA" id="ARBA00022917"/>
    </source>
</evidence>
<dbReference type="GO" id="GO:0004821">
    <property type="term" value="F:histidine-tRNA ligase activity"/>
    <property type="evidence" value="ECO:0007669"/>
    <property type="project" value="UniProtKB-EC"/>
</dbReference>
<feature type="domain" description="Aminoacyl-transfer RNA synthetases class-II family profile" evidence="10">
    <location>
        <begin position="31"/>
        <end position="340"/>
    </location>
</feature>
<evidence type="ECO:0000259" key="10">
    <source>
        <dbReference type="PROSITE" id="PS50862"/>
    </source>
</evidence>
<dbReference type="Gene3D" id="3.40.50.800">
    <property type="entry name" value="Anticodon-binding domain"/>
    <property type="match status" value="1"/>
</dbReference>
<gene>
    <name evidence="9" type="primary">hisS</name>
    <name evidence="11" type="ORF">R54876_GBNLAHCA_00588</name>
</gene>
<dbReference type="SUPFAM" id="SSF55681">
    <property type="entry name" value="Class II aaRS and biotin synthetases"/>
    <property type="match status" value="1"/>
</dbReference>
<evidence type="ECO:0000256" key="7">
    <source>
        <dbReference type="ARBA" id="ARBA00023146"/>
    </source>
</evidence>
<dbReference type="InterPro" id="IPR015807">
    <property type="entry name" value="His-tRNA-ligase"/>
</dbReference>
<dbReference type="Gene3D" id="3.30.930.10">
    <property type="entry name" value="Bira Bifunctional Protein, Domain 2"/>
    <property type="match status" value="1"/>
</dbReference>
<sequence>MRFYAEIVMAKKTFQRPKGTADILPEQSVAWQKVEAVARQLFSNYGFGEIRTPMFENFEVFARSAGDTSDVVTKEMYDFYDKGDRHVALRPEGTAGVVRAYVENKLYGPDHEKPYKVFYMGPMFRYERPQAGRFRQFHQIGVEAFGSKSPALDVEIIAMAVNYFKTLGLKNLTVAINSLGDQESRQAYRQALIDYLKPHFDDLSQDSQTRLEQNPLRVLDSKDKKDQEIVADAPSILDFLSEASQAHWQRVQELLDLLEINYTIDSNMVRGLDYYNDTIFEIMTTDENLSGAATIAGGGRYSGLVEEFGGPDTPGIGFAVGVERLLALLASQNAEAAKEPQLDFYVVNLGEGSDAPALKLVQDLRQLGYRANRDYLDRSAKSQFKTANRLEAAYVMTLGDSEIANHTVSLKNMESGEQEEIKLDQLAEELARVTKKGDK</sequence>
<dbReference type="Pfam" id="PF03129">
    <property type="entry name" value="HGTP_anticodon"/>
    <property type="match status" value="1"/>
</dbReference>
<dbReference type="PANTHER" id="PTHR43707:SF1">
    <property type="entry name" value="HISTIDINE--TRNA LIGASE, MITOCHONDRIAL-RELATED"/>
    <property type="match status" value="1"/>
</dbReference>